<organism evidence="3 4">
    <name type="scientific">Hallerella porci</name>
    <dbReference type="NCBI Taxonomy" id="1945871"/>
    <lineage>
        <taxon>Bacteria</taxon>
        <taxon>Pseudomonadati</taxon>
        <taxon>Fibrobacterota</taxon>
        <taxon>Fibrobacteria</taxon>
        <taxon>Fibrobacterales</taxon>
        <taxon>Fibrobacteraceae</taxon>
        <taxon>Hallerella</taxon>
    </lineage>
</organism>
<accession>A0ABX5LJT4</accession>
<keyword evidence="4" id="KW-1185">Reference proteome</keyword>
<dbReference type="PROSITE" id="PS51257">
    <property type="entry name" value="PROKAR_LIPOPROTEIN"/>
    <property type="match status" value="1"/>
</dbReference>
<dbReference type="RefSeq" id="WP_109587604.1">
    <property type="nucleotide sequence ID" value="NZ_QGHD01000020.1"/>
</dbReference>
<comment type="caution">
    <text evidence="3">The sequence shown here is derived from an EMBL/GenBank/DDBJ whole genome shotgun (WGS) entry which is preliminary data.</text>
</comment>
<gene>
    <name evidence="3" type="ORF">B0H50_12020</name>
</gene>
<dbReference type="EMBL" id="QGHD01000020">
    <property type="protein sequence ID" value="PWK94779.1"/>
    <property type="molecule type" value="Genomic_DNA"/>
</dbReference>
<name>A0ABX5LJT4_9BACT</name>
<dbReference type="Pfam" id="PF14262">
    <property type="entry name" value="Cthe_2159"/>
    <property type="match status" value="1"/>
</dbReference>
<feature type="compositionally biased region" description="Low complexity" evidence="1">
    <location>
        <begin position="23"/>
        <end position="60"/>
    </location>
</feature>
<dbReference type="InterPro" id="IPR025584">
    <property type="entry name" value="Cthe_2159"/>
</dbReference>
<feature type="region of interest" description="Disordered" evidence="1">
    <location>
        <begin position="23"/>
        <end position="81"/>
    </location>
</feature>
<evidence type="ECO:0000256" key="2">
    <source>
        <dbReference type="SAM" id="SignalP"/>
    </source>
</evidence>
<reference evidence="3 4" key="1">
    <citation type="submission" date="2018-05" db="EMBL/GenBank/DDBJ databases">
        <title>Animal gut microbial communities from fecal samples from Wisconsin, USA.</title>
        <authorList>
            <person name="Neumann A."/>
        </authorList>
    </citation>
    <scope>NUCLEOTIDE SEQUENCE [LARGE SCALE GENOMIC DNA]</scope>
    <source>
        <strain evidence="3 4">UWS4</strain>
    </source>
</reference>
<evidence type="ECO:0000313" key="3">
    <source>
        <dbReference type="EMBL" id="PWK94779.1"/>
    </source>
</evidence>
<feature type="signal peptide" evidence="2">
    <location>
        <begin position="1"/>
        <end position="30"/>
    </location>
</feature>
<keyword evidence="2" id="KW-0732">Signal</keyword>
<feature type="chain" id="PRO_5045776257" evidence="2">
    <location>
        <begin position="31"/>
        <end position="494"/>
    </location>
</feature>
<dbReference type="Proteomes" id="UP000245523">
    <property type="component" value="Unassembled WGS sequence"/>
</dbReference>
<evidence type="ECO:0000313" key="4">
    <source>
        <dbReference type="Proteomes" id="UP000245523"/>
    </source>
</evidence>
<evidence type="ECO:0000256" key="1">
    <source>
        <dbReference type="SAM" id="MobiDB-lite"/>
    </source>
</evidence>
<protein>
    <submittedName>
        <fullName evidence="3">Uncharacterized protein DUF4353</fullName>
    </submittedName>
</protein>
<sequence>MKQNFWKWTCAAAAFTFFACSSDSSSTAPAEELSSSSQSQESSSSFTENPSVESSNSSVENPEKDDPSDNENADTDTLSTSTWLTWDVPAPKSGTYTAPDSAVMVSLQDENISVTNAGTKSVSVSGNQLLIGSGGLYVLSGNLSDGQILINVIKTAKVELVLNGVQIHNSKNAPIFFVEGDKVKLELVEGSVNVLSDSRHYEFMNVGTYTEADSVPKACLYSREDMTIGGNGTLYVTGNYNNGIHTKADLVIKDSPKIYVNAVNNALKGKGSVRIKEGGEYYLRTGDGSGISSDKVGNLEKGRIAISTGKFKMDVGNAGVKATNLDSIGNGTFEIRTKNGDAFHAETVQIFEGDYSIESGDEAFNASKNLMLVNGSAEITKSSKPFIGSENFTISEGRWFGLGGGFDSTMIPKSAEIFTAVLNLSEEVKKGAEVSIQNEEGTVILTATAEKNIQSIFAATSEFSAGQYKVVIDSQTLCSFTFDASNKIATQCVN</sequence>
<proteinExistence type="predicted"/>